<evidence type="ECO:0000259" key="2">
    <source>
        <dbReference type="Pfam" id="PF10531"/>
    </source>
</evidence>
<protein>
    <recommendedName>
        <fullName evidence="2">Soluble ligand binding domain-containing protein</fullName>
    </recommendedName>
</protein>
<reference evidence="4" key="1">
    <citation type="submission" date="2017-09" db="EMBL/GenBank/DDBJ databases">
        <title>Depth-based differentiation of microbial function through sediment-hosted aquifers and enrichment of novel symbionts in the deep terrestrial subsurface.</title>
        <authorList>
            <person name="Probst A.J."/>
            <person name="Ladd B."/>
            <person name="Jarett J.K."/>
            <person name="Geller-Mcgrath D.E."/>
            <person name="Sieber C.M.K."/>
            <person name="Emerson J.B."/>
            <person name="Anantharaman K."/>
            <person name="Thomas B.C."/>
            <person name="Malmstrom R."/>
            <person name="Stieglmeier M."/>
            <person name="Klingl A."/>
            <person name="Woyke T."/>
            <person name="Ryan C.M."/>
            <person name="Banfield J.F."/>
        </authorList>
    </citation>
    <scope>NUCLEOTIDE SEQUENCE [LARGE SCALE GENOMIC DNA]</scope>
</reference>
<accession>A0A2H0X8Q6</accession>
<evidence type="ECO:0000256" key="1">
    <source>
        <dbReference type="SAM" id="Phobius"/>
    </source>
</evidence>
<keyword evidence="1" id="KW-0812">Transmembrane</keyword>
<keyword evidence="1" id="KW-0472">Membrane</keyword>
<sequence length="218" mass="23307">MSAQMEKILSFIKNNKITSILIFVGLLILVVGLISDKKAKSTALKQENESITFSNNKEVSGVLTEPKNVTVFVDVSGAVRVPGVWEIPSSSRVGEAIIKAGGFSDDANTTWIDKNLNQALPVKDGMKIYIPRVGENSPPVLGISSDADDSMTVSPSCGEGLIDINNAPLSSLVTLWGIKDKRAAAIISGRPYTSINDLMTKGNVPSNVFEAIKDKICL</sequence>
<dbReference type="InterPro" id="IPR019554">
    <property type="entry name" value="Soluble_ligand-bd"/>
</dbReference>
<feature type="transmembrane region" description="Helical" evidence="1">
    <location>
        <begin position="17"/>
        <end position="35"/>
    </location>
</feature>
<dbReference type="Pfam" id="PF12836">
    <property type="entry name" value="HHH_3"/>
    <property type="match status" value="1"/>
</dbReference>
<feature type="domain" description="Soluble ligand binding" evidence="2">
    <location>
        <begin position="73"/>
        <end position="109"/>
    </location>
</feature>
<comment type="caution">
    <text evidence="3">The sequence shown here is derived from an EMBL/GenBank/DDBJ whole genome shotgun (WGS) entry which is preliminary data.</text>
</comment>
<dbReference type="Pfam" id="PF10531">
    <property type="entry name" value="SLBB"/>
    <property type="match status" value="1"/>
</dbReference>
<name>A0A2H0X8Q6_UNCKA</name>
<organism evidence="3 4">
    <name type="scientific">candidate division WWE3 bacterium CG08_land_8_20_14_0_20_41_15</name>
    <dbReference type="NCBI Taxonomy" id="1975086"/>
    <lineage>
        <taxon>Bacteria</taxon>
        <taxon>Katanobacteria</taxon>
    </lineage>
</organism>
<dbReference type="EMBL" id="PEYV01000058">
    <property type="protein sequence ID" value="PIS21317.1"/>
    <property type="molecule type" value="Genomic_DNA"/>
</dbReference>
<dbReference type="SUPFAM" id="SSF81585">
    <property type="entry name" value="PsbU/PolX domain-like"/>
    <property type="match status" value="1"/>
</dbReference>
<dbReference type="Proteomes" id="UP000231098">
    <property type="component" value="Unassembled WGS sequence"/>
</dbReference>
<dbReference type="Gene3D" id="1.10.150.320">
    <property type="entry name" value="Photosystem II 12 kDa extrinsic protein"/>
    <property type="match status" value="1"/>
</dbReference>
<proteinExistence type="predicted"/>
<dbReference type="Gene3D" id="3.10.560.10">
    <property type="entry name" value="Outer membrane lipoprotein wza domain like"/>
    <property type="match status" value="1"/>
</dbReference>
<evidence type="ECO:0000313" key="3">
    <source>
        <dbReference type="EMBL" id="PIS21317.1"/>
    </source>
</evidence>
<dbReference type="AlphaFoldDB" id="A0A2H0X8Q6"/>
<keyword evidence="1" id="KW-1133">Transmembrane helix</keyword>
<evidence type="ECO:0000313" key="4">
    <source>
        <dbReference type="Proteomes" id="UP000231098"/>
    </source>
</evidence>
<gene>
    <name evidence="3" type="ORF">COT51_03515</name>
</gene>